<dbReference type="OrthoDB" id="266825at2759"/>
<dbReference type="RefSeq" id="XP_067690354.1">
    <property type="nucleotide sequence ID" value="XM_067834251.1"/>
</dbReference>
<dbReference type="Proteomes" id="UP000674179">
    <property type="component" value="Chromosome 32"/>
</dbReference>
<protein>
    <submittedName>
        <fullName evidence="2">Uncharacterized protein</fullName>
    </submittedName>
</protein>
<organism evidence="2 3">
    <name type="scientific">Leishmania enriettii</name>
    <dbReference type="NCBI Taxonomy" id="5663"/>
    <lineage>
        <taxon>Eukaryota</taxon>
        <taxon>Discoba</taxon>
        <taxon>Euglenozoa</taxon>
        <taxon>Kinetoplastea</taxon>
        <taxon>Metakinetoplastina</taxon>
        <taxon>Trypanosomatida</taxon>
        <taxon>Trypanosomatidae</taxon>
        <taxon>Leishmaniinae</taxon>
        <taxon>Leishmania</taxon>
    </lineage>
</organism>
<gene>
    <name evidence="2" type="ORF">CUR178_02495</name>
</gene>
<accession>A0A836KCD3</accession>
<dbReference type="EMBL" id="JAFHKP010000032">
    <property type="protein sequence ID" value="KAG5471184.1"/>
    <property type="molecule type" value="Genomic_DNA"/>
</dbReference>
<dbReference type="AlphaFoldDB" id="A0A836KCD3"/>
<name>A0A836KCD3_LEIEN</name>
<feature type="compositionally biased region" description="Polar residues" evidence="1">
    <location>
        <begin position="374"/>
        <end position="388"/>
    </location>
</feature>
<evidence type="ECO:0000256" key="1">
    <source>
        <dbReference type="SAM" id="MobiDB-lite"/>
    </source>
</evidence>
<proteinExistence type="predicted"/>
<keyword evidence="3" id="KW-1185">Reference proteome</keyword>
<evidence type="ECO:0000313" key="3">
    <source>
        <dbReference type="Proteomes" id="UP000674179"/>
    </source>
</evidence>
<comment type="caution">
    <text evidence="2">The sequence shown here is derived from an EMBL/GenBank/DDBJ whole genome shotgun (WGS) entry which is preliminary data.</text>
</comment>
<feature type="region of interest" description="Disordered" evidence="1">
    <location>
        <begin position="356"/>
        <end position="392"/>
    </location>
</feature>
<dbReference type="KEGG" id="lenr:94169761"/>
<dbReference type="GeneID" id="94169761"/>
<reference evidence="2 3" key="1">
    <citation type="submission" date="2021-02" db="EMBL/GenBank/DDBJ databases">
        <title>Leishmania (Mundinia) enrietti genome sequencing and assembly.</title>
        <authorList>
            <person name="Almutairi H."/>
            <person name="Gatherer D."/>
        </authorList>
    </citation>
    <scope>NUCLEOTIDE SEQUENCE [LARGE SCALE GENOMIC DNA]</scope>
    <source>
        <strain evidence="2">CUR178</strain>
    </source>
</reference>
<evidence type="ECO:0000313" key="2">
    <source>
        <dbReference type="EMBL" id="KAG5471184.1"/>
    </source>
</evidence>
<sequence length="442" mass="48016">MRRPLITMFSTDSIFQFINAIDCHSEEDAALHGHVMFPGVKGDASTQTSEELLRWLPPSVSAHLRRELLPDDRTRGAALKQVTALRSGVDEGDAALKTNVALTSRRTAETAAQSEDEQLRVRAATATSALAVLSVALRPLMQDSQSAISAAGSPLETSALQQVEHVCVVLLRLVTSNLDLCRRTWAARESAVSPSLIIAGAVRQRLAASLKKWMLYFFLFFVDWLHRLRRSSAPMPDASRTSTKRQRAAAASLLQPAKPRVEAAGYDGPHKFQRVRAVLLPDPSSRCLADIALNPLHYYAQGLQRAVENILSGSAHTPMCGSDGGDDEFFVAAQSCTEYHNCHSCASSAALARPRRGAQLSSREGARRRHVEASSRTNNSRVAASSPTESPPLYAAYLSQPRQRSSASRSLKRCELDPSVALAAGDVPFSVLAERVRGRGVE</sequence>